<dbReference type="PANTHER" id="PTHR13069">
    <property type="entry name" value="ALKYLATED DNA REPAIR PROTEIN ALKB HOMOLOG 8"/>
    <property type="match status" value="1"/>
</dbReference>
<name>A0A0L0DH07_THETB</name>
<evidence type="ECO:0000313" key="5">
    <source>
        <dbReference type="Proteomes" id="UP000054408"/>
    </source>
</evidence>
<dbReference type="InterPro" id="IPR051422">
    <property type="entry name" value="AlkB_tRNA_MeTrf/Diox"/>
</dbReference>
<dbReference type="STRING" id="461836.A0A0L0DH07"/>
<dbReference type="EMBL" id="GL349468">
    <property type="protein sequence ID" value="KNC51592.1"/>
    <property type="molecule type" value="Genomic_DNA"/>
</dbReference>
<gene>
    <name evidence="4" type="ORF">AMSG_07499</name>
</gene>
<dbReference type="InterPro" id="IPR013216">
    <property type="entry name" value="Methyltransf_11"/>
</dbReference>
<dbReference type="RefSeq" id="XP_013755991.1">
    <property type="nucleotide sequence ID" value="XM_013900537.1"/>
</dbReference>
<keyword evidence="1 4" id="KW-0489">Methyltransferase</keyword>
<dbReference type="SUPFAM" id="SSF53335">
    <property type="entry name" value="S-adenosyl-L-methionine-dependent methyltransferases"/>
    <property type="match status" value="1"/>
</dbReference>
<dbReference type="GO" id="GO:0032259">
    <property type="term" value="P:methylation"/>
    <property type="evidence" value="ECO:0007669"/>
    <property type="project" value="UniProtKB-KW"/>
</dbReference>
<proteinExistence type="predicted"/>
<dbReference type="GO" id="GO:0006400">
    <property type="term" value="P:tRNA modification"/>
    <property type="evidence" value="ECO:0007669"/>
    <property type="project" value="UniProtKB-ARBA"/>
</dbReference>
<keyword evidence="5" id="KW-1185">Reference proteome</keyword>
<evidence type="ECO:0000256" key="1">
    <source>
        <dbReference type="ARBA" id="ARBA00022603"/>
    </source>
</evidence>
<feature type="domain" description="Methyltransferase type 11" evidence="3">
    <location>
        <begin position="127"/>
        <end position="223"/>
    </location>
</feature>
<dbReference type="GO" id="GO:0008757">
    <property type="term" value="F:S-adenosylmethionine-dependent methyltransferase activity"/>
    <property type="evidence" value="ECO:0007669"/>
    <property type="project" value="InterPro"/>
</dbReference>
<evidence type="ECO:0000256" key="2">
    <source>
        <dbReference type="ARBA" id="ARBA00022679"/>
    </source>
</evidence>
<dbReference type="OrthoDB" id="271595at2759"/>
<evidence type="ECO:0000313" key="4">
    <source>
        <dbReference type="EMBL" id="KNC51592.1"/>
    </source>
</evidence>
<dbReference type="eggNOG" id="KOG1331">
    <property type="taxonomic scope" value="Eukaryota"/>
</dbReference>
<dbReference type="AlphaFoldDB" id="A0A0L0DH07"/>
<dbReference type="OMA" id="VHEVYQQ"/>
<dbReference type="GO" id="GO:0008175">
    <property type="term" value="F:tRNA methyltransferase activity"/>
    <property type="evidence" value="ECO:0007669"/>
    <property type="project" value="UniProtKB-ARBA"/>
</dbReference>
<dbReference type="Gene3D" id="3.40.50.150">
    <property type="entry name" value="Vaccinia Virus protein VP39"/>
    <property type="match status" value="1"/>
</dbReference>
<keyword evidence="2 4" id="KW-0808">Transferase</keyword>
<dbReference type="Proteomes" id="UP000054408">
    <property type="component" value="Unassembled WGS sequence"/>
</dbReference>
<dbReference type="Pfam" id="PF08241">
    <property type="entry name" value="Methyltransf_11"/>
    <property type="match status" value="1"/>
</dbReference>
<dbReference type="InterPro" id="IPR029063">
    <property type="entry name" value="SAM-dependent_MTases_sf"/>
</dbReference>
<organism evidence="4 5">
    <name type="scientific">Thecamonas trahens ATCC 50062</name>
    <dbReference type="NCBI Taxonomy" id="461836"/>
    <lineage>
        <taxon>Eukaryota</taxon>
        <taxon>Apusozoa</taxon>
        <taxon>Apusomonadida</taxon>
        <taxon>Apusomonadidae</taxon>
        <taxon>Thecamonas</taxon>
    </lineage>
</organism>
<dbReference type="PANTHER" id="PTHR13069:SF21">
    <property type="entry name" value="ALKYLATED DNA REPAIR PROTEIN ALKB HOMOLOG 8"/>
    <property type="match status" value="1"/>
</dbReference>
<reference evidence="4 5" key="1">
    <citation type="submission" date="2010-05" db="EMBL/GenBank/DDBJ databases">
        <title>The Genome Sequence of Thecamonas trahens ATCC 50062.</title>
        <authorList>
            <consortium name="The Broad Institute Genome Sequencing Platform"/>
            <person name="Russ C."/>
            <person name="Cuomo C."/>
            <person name="Shea T."/>
            <person name="Young S.K."/>
            <person name="Zeng Q."/>
            <person name="Koehrsen M."/>
            <person name="Haas B."/>
            <person name="Borodovsky M."/>
            <person name="Guigo R."/>
            <person name="Alvarado L."/>
            <person name="Berlin A."/>
            <person name="Bochicchio J."/>
            <person name="Borenstein D."/>
            <person name="Chapman S."/>
            <person name="Chen Z."/>
            <person name="Freedman E."/>
            <person name="Gellesch M."/>
            <person name="Goldberg J."/>
            <person name="Griggs A."/>
            <person name="Gujja S."/>
            <person name="Heilman E."/>
            <person name="Heiman D."/>
            <person name="Hepburn T."/>
            <person name="Howarth C."/>
            <person name="Jen D."/>
            <person name="Larson L."/>
            <person name="Mehta T."/>
            <person name="Park D."/>
            <person name="Pearson M."/>
            <person name="Roberts A."/>
            <person name="Saif S."/>
            <person name="Shenoy N."/>
            <person name="Sisk P."/>
            <person name="Stolte C."/>
            <person name="Sykes S."/>
            <person name="Thomson T."/>
            <person name="Walk T."/>
            <person name="White J."/>
            <person name="Yandava C."/>
            <person name="Burger G."/>
            <person name="Gray M.W."/>
            <person name="Holland P.W.H."/>
            <person name="King N."/>
            <person name="Lang F.B.F."/>
            <person name="Roger A.J."/>
            <person name="Ruiz-Trillo I."/>
            <person name="Lander E."/>
            <person name="Nusbaum C."/>
        </authorList>
    </citation>
    <scope>NUCLEOTIDE SEQUENCE [LARGE SCALE GENOMIC DNA]</scope>
    <source>
        <strain evidence="4 5">ATCC 50062</strain>
    </source>
</reference>
<dbReference type="CDD" id="cd02440">
    <property type="entry name" value="AdoMet_MTases"/>
    <property type="match status" value="1"/>
</dbReference>
<sequence length="314" mass="33129">MAAKTRICFAHLEADVHLDRSSERAQRIVAGRAAAAERAAAAAKAKAEAAAAAAAAAAKAEAAAAAVEAAAPRSEELDELPGAEVEAVYVGDVYDAIAAHFSATRHSGWPLVEAHLQALPDGAVVGDIGCGNGKYMACNRRLLMVGLDRSAGLLAEAAAAAVGPTQGSGEGLVRADLKDLPLRDGALDHAICIAALHHVREPSARRAAVAEMLRCVAPGGTLLVTVWAFEQEARTFDGQDTFVPWKLAPRFQGPQHADLPRDPTGNVILYRYYHLFRAGELDALVDGLDGVDVVESRYDRDNWYVVFRKAPAPA</sequence>
<evidence type="ECO:0000259" key="3">
    <source>
        <dbReference type="Pfam" id="PF08241"/>
    </source>
</evidence>
<accession>A0A0L0DH07</accession>
<dbReference type="GeneID" id="25566405"/>
<protein>
    <submittedName>
        <fullName evidence="4">tRNA (Uracil-5-)-methyltransferase TRM9</fullName>
    </submittedName>
</protein>